<evidence type="ECO:0000256" key="2">
    <source>
        <dbReference type="ARBA" id="ARBA00013275"/>
    </source>
</evidence>
<evidence type="ECO:0000313" key="8">
    <source>
        <dbReference type="EMBL" id="CAL4066449.1"/>
    </source>
</evidence>
<reference evidence="8 9" key="1">
    <citation type="submission" date="2024-05" db="EMBL/GenBank/DDBJ databases">
        <authorList>
            <person name="Wallberg A."/>
        </authorList>
    </citation>
    <scope>NUCLEOTIDE SEQUENCE [LARGE SCALE GENOMIC DNA]</scope>
</reference>
<dbReference type="PANTHER" id="PTHR24095:SF14">
    <property type="entry name" value="ACETYL-COENZYME A SYNTHETASE 1"/>
    <property type="match status" value="1"/>
</dbReference>
<keyword evidence="5" id="KW-0067">ATP-binding</keyword>
<dbReference type="NCBIfam" id="NF001208">
    <property type="entry name" value="PRK00174.1"/>
    <property type="match status" value="1"/>
</dbReference>
<feature type="non-terminal residue" evidence="8">
    <location>
        <position position="721"/>
    </location>
</feature>
<dbReference type="PROSITE" id="PS00455">
    <property type="entry name" value="AMP_BINDING"/>
    <property type="match status" value="1"/>
</dbReference>
<gene>
    <name evidence="8" type="ORF">MNOR_LOCUS5696</name>
</gene>
<evidence type="ECO:0000259" key="6">
    <source>
        <dbReference type="Pfam" id="PF00501"/>
    </source>
</evidence>
<comment type="similarity">
    <text evidence="1">Belongs to the ATP-dependent AMP-binding enzyme family.</text>
</comment>
<proteinExistence type="inferred from homology"/>
<dbReference type="FunFam" id="3.40.50.12780:FF:000001">
    <property type="entry name" value="Acetyl-coenzyme A synthetase"/>
    <property type="match status" value="1"/>
</dbReference>
<name>A0AAV2PZX2_MEGNR</name>
<accession>A0AAV2PZX2</accession>
<organism evidence="8 9">
    <name type="scientific">Meganyctiphanes norvegica</name>
    <name type="common">Northern krill</name>
    <name type="synonym">Thysanopoda norvegica</name>
    <dbReference type="NCBI Taxonomy" id="48144"/>
    <lineage>
        <taxon>Eukaryota</taxon>
        <taxon>Metazoa</taxon>
        <taxon>Ecdysozoa</taxon>
        <taxon>Arthropoda</taxon>
        <taxon>Crustacea</taxon>
        <taxon>Multicrustacea</taxon>
        <taxon>Malacostraca</taxon>
        <taxon>Eumalacostraca</taxon>
        <taxon>Eucarida</taxon>
        <taxon>Euphausiacea</taxon>
        <taxon>Euphausiidae</taxon>
        <taxon>Meganyctiphanes</taxon>
    </lineage>
</organism>
<dbReference type="Pfam" id="PF16177">
    <property type="entry name" value="ACAS_N"/>
    <property type="match status" value="1"/>
</dbReference>
<dbReference type="Proteomes" id="UP001497623">
    <property type="component" value="Unassembled WGS sequence"/>
</dbReference>
<dbReference type="PANTHER" id="PTHR24095">
    <property type="entry name" value="ACETYL-COENZYME A SYNTHETASE"/>
    <property type="match status" value="1"/>
</dbReference>
<dbReference type="EC" id="6.2.1.1" evidence="2"/>
<dbReference type="EMBL" id="CAXKWB010002248">
    <property type="protein sequence ID" value="CAL4066449.1"/>
    <property type="molecule type" value="Genomic_DNA"/>
</dbReference>
<dbReference type="Gene3D" id="3.40.50.12780">
    <property type="entry name" value="N-terminal domain of ligase-like"/>
    <property type="match status" value="1"/>
</dbReference>
<dbReference type="InterPro" id="IPR032387">
    <property type="entry name" value="ACAS_N"/>
</dbReference>
<comment type="caution">
    <text evidence="8">The sequence shown here is derived from an EMBL/GenBank/DDBJ whole genome shotgun (WGS) entry which is preliminary data.</text>
</comment>
<dbReference type="GO" id="GO:0005524">
    <property type="term" value="F:ATP binding"/>
    <property type="evidence" value="ECO:0007669"/>
    <property type="project" value="UniProtKB-KW"/>
</dbReference>
<evidence type="ECO:0000313" key="9">
    <source>
        <dbReference type="Proteomes" id="UP001497623"/>
    </source>
</evidence>
<evidence type="ECO:0000259" key="7">
    <source>
        <dbReference type="Pfam" id="PF16177"/>
    </source>
</evidence>
<evidence type="ECO:0000256" key="1">
    <source>
        <dbReference type="ARBA" id="ARBA00006432"/>
    </source>
</evidence>
<evidence type="ECO:0000256" key="4">
    <source>
        <dbReference type="ARBA" id="ARBA00022741"/>
    </source>
</evidence>
<dbReference type="GO" id="GO:0003987">
    <property type="term" value="F:acetate-CoA ligase activity"/>
    <property type="evidence" value="ECO:0007669"/>
    <property type="project" value="UniProtKB-EC"/>
</dbReference>
<keyword evidence="4" id="KW-0547">Nucleotide-binding</keyword>
<dbReference type="Pfam" id="PF00501">
    <property type="entry name" value="AMP-binding"/>
    <property type="match status" value="1"/>
</dbReference>
<sequence length="721" mass="79734">MSAKLVSSRGGLQQLVAAAGLGRRKAPALTTHVTSRAPVCSLTTPKTQPTVSQHTRGLHTSIARRSGAAGVSRTATGVTGVTSTPLPEITDVYPNIASHKELYEFSIHHPDEFWGRLARSRLQWEKEFSIISDHDMTNAIFKWFPDGVLNASVNCVDRHAKEDPDRVALLWEKDEPGQEERVTYRELQELVCRTANVLLDLGVKKGDRVAIYMPVGPKAVAAMLACTRIGAIHSVVFAGFSAEALASRINDAGAEVVITMDEAVRGGKTIPLKKVVDAAAQHCPSLRHVLMGVRTGAEVSMGPKDINLDEALQNAAPYCEPTSMASEDLLFLLYTSGSTGKPKGVAHSTAGYLLYAAVTHKQVFDYHVGDVFGCMADIGWITGHSYVVYGPLANGATTLLFESTPTYPDPGRYWETVERLRINQLYCAPTALRLLLRYGDEYVTKYDRSSLKVLGSVGEPLNHEPWVWYNNIIGEGRCPLVDTWWQTETGGIMLSPRPSAPEALIKPAKPMRPMFGVAPILKDANNVDVCGNNADGALCIQSLWPGAARTVYGDHNRFLDTYWRPYPGTYFTGDGAHRRRSDKYLLYKRLDEVLPFEKHGLTPARATGNCKTPVVTECSCCSFSRDISSGNIFDYDIMSEPQVEGVPHWLIFIVEKEMVVGTILQSYCNWRSARCSVLTRFRRLLGRRCLKIIKHERINRSCSLLNQADIFSIILFKTLNL</sequence>
<dbReference type="InterPro" id="IPR000873">
    <property type="entry name" value="AMP-dep_synth/lig_dom"/>
</dbReference>
<evidence type="ECO:0000256" key="5">
    <source>
        <dbReference type="ARBA" id="ARBA00022840"/>
    </source>
</evidence>
<dbReference type="SUPFAM" id="SSF56801">
    <property type="entry name" value="Acetyl-CoA synthetase-like"/>
    <property type="match status" value="1"/>
</dbReference>
<dbReference type="GO" id="GO:0006085">
    <property type="term" value="P:acetyl-CoA biosynthetic process"/>
    <property type="evidence" value="ECO:0007669"/>
    <property type="project" value="TreeGrafter"/>
</dbReference>
<feature type="domain" description="Acetyl-coenzyme A synthetase N-terminal" evidence="7">
    <location>
        <begin position="100"/>
        <end position="155"/>
    </location>
</feature>
<keyword evidence="9" id="KW-1185">Reference proteome</keyword>
<protein>
    <recommendedName>
        <fullName evidence="2">acetate--CoA ligase</fullName>
        <ecNumber evidence="2">6.2.1.1</ecNumber>
    </recommendedName>
</protein>
<keyword evidence="3" id="KW-0436">Ligase</keyword>
<feature type="domain" description="AMP-dependent synthetase/ligase" evidence="6">
    <location>
        <begin position="157"/>
        <end position="542"/>
    </location>
</feature>
<evidence type="ECO:0000256" key="3">
    <source>
        <dbReference type="ARBA" id="ARBA00022598"/>
    </source>
</evidence>
<dbReference type="InterPro" id="IPR042099">
    <property type="entry name" value="ANL_N_sf"/>
</dbReference>
<dbReference type="GO" id="GO:0005739">
    <property type="term" value="C:mitochondrion"/>
    <property type="evidence" value="ECO:0007669"/>
    <property type="project" value="TreeGrafter"/>
</dbReference>
<dbReference type="AlphaFoldDB" id="A0AAV2PZX2"/>
<dbReference type="InterPro" id="IPR020845">
    <property type="entry name" value="AMP-binding_CS"/>
</dbReference>